<dbReference type="CDD" id="cd17536">
    <property type="entry name" value="REC_YesN-like"/>
    <property type="match status" value="1"/>
</dbReference>
<gene>
    <name evidence="7" type="ORF">L1F29_16765</name>
</gene>
<dbReference type="PRINTS" id="PR00032">
    <property type="entry name" value="HTHARAC"/>
</dbReference>
<feature type="domain" description="Response regulatory" evidence="6">
    <location>
        <begin position="3"/>
        <end position="121"/>
    </location>
</feature>
<evidence type="ECO:0000256" key="2">
    <source>
        <dbReference type="ARBA" id="ARBA00023125"/>
    </source>
</evidence>
<keyword evidence="8" id="KW-1185">Reference proteome</keyword>
<dbReference type="EMBL" id="CP091430">
    <property type="protein sequence ID" value="UVI33387.1"/>
    <property type="molecule type" value="Genomic_DNA"/>
</dbReference>
<protein>
    <submittedName>
        <fullName evidence="7">Response regulator</fullName>
    </submittedName>
</protein>
<sequence length="537" mass="62094">MYRLLVAEDEFSTRKWLSRKIPWEELGFELVAVVENGEEAWKRLVEDRSIHVIMTDIRMPFLDGLELLHRIRDNGLRAEVIILSGFGEFEYAQRAVQHGARDYLLKPITQEQICDVFRRLVSRLDEKQLSTNQSLLVNQLKKEQLRRAKTELLQGWLVKRNKYASIERHLGMLGIVPHQAPYVAVVAEMDDYLLFNEAYSEEDKKLCLNMALNIMEEIAREHGCMESFFLEPKRFVFWMKYDPAAGDVQAFVNRLGAEFQEMIRKYIRVFSIRITVGAGSVAERLEQLPVSFNHAVKAVESKFYFGKGGLYAYQESQPADRDVTFPAEWEKHLIASLKKNDMEAALNGLEGWFNHLANHIEKESILLLVSELLFQLLKQLGELRCLPVPSDRMSCYANLLAPTETLEEMKNMVKELIGDVAKTMREETSVRNPVAQAIIYLKLNLNRDVSLQSVAGHVGMSPSYFSTIFKQTQGEGFLDYSVRLRLEKSLGLLEKTRMSVAQIGEEIGYQSYRYFIKVFKDEYGITPTQYRERLKLK</sequence>
<evidence type="ECO:0000259" key="5">
    <source>
        <dbReference type="PROSITE" id="PS01124"/>
    </source>
</evidence>
<dbReference type="SUPFAM" id="SSF52172">
    <property type="entry name" value="CheY-like"/>
    <property type="match status" value="1"/>
</dbReference>
<dbReference type="InterPro" id="IPR018062">
    <property type="entry name" value="HTH_AraC-typ_CS"/>
</dbReference>
<dbReference type="Pfam" id="PF17853">
    <property type="entry name" value="GGDEF_2"/>
    <property type="match status" value="1"/>
</dbReference>
<dbReference type="Gene3D" id="1.10.10.60">
    <property type="entry name" value="Homeodomain-like"/>
    <property type="match status" value="2"/>
</dbReference>
<dbReference type="InterPro" id="IPR009057">
    <property type="entry name" value="Homeodomain-like_sf"/>
</dbReference>
<organism evidence="7 8">
    <name type="scientific">Paenibacillus spongiae</name>
    <dbReference type="NCBI Taxonomy" id="2909671"/>
    <lineage>
        <taxon>Bacteria</taxon>
        <taxon>Bacillati</taxon>
        <taxon>Bacillota</taxon>
        <taxon>Bacilli</taxon>
        <taxon>Bacillales</taxon>
        <taxon>Paenibacillaceae</taxon>
        <taxon>Paenibacillus</taxon>
    </lineage>
</organism>
<evidence type="ECO:0000256" key="1">
    <source>
        <dbReference type="ARBA" id="ARBA00023015"/>
    </source>
</evidence>
<feature type="modified residue" description="4-aspartylphosphate" evidence="4">
    <location>
        <position position="56"/>
    </location>
</feature>
<reference evidence="7" key="1">
    <citation type="submission" date="2022-01" db="EMBL/GenBank/DDBJ databases">
        <title>Paenibacillus spongiae sp. nov., isolated from marine sponge.</title>
        <authorList>
            <person name="Li Z."/>
            <person name="Zhang M."/>
        </authorList>
    </citation>
    <scope>NUCLEOTIDE SEQUENCE</scope>
    <source>
        <strain evidence="7">PHS-Z3</strain>
    </source>
</reference>
<dbReference type="Pfam" id="PF12833">
    <property type="entry name" value="HTH_18"/>
    <property type="match status" value="1"/>
</dbReference>
<dbReference type="InterPro" id="IPR001789">
    <property type="entry name" value="Sig_transdc_resp-reg_receiver"/>
</dbReference>
<dbReference type="Proteomes" id="UP001057877">
    <property type="component" value="Chromosome"/>
</dbReference>
<dbReference type="PROSITE" id="PS00041">
    <property type="entry name" value="HTH_ARAC_FAMILY_1"/>
    <property type="match status" value="1"/>
</dbReference>
<keyword evidence="3" id="KW-0804">Transcription</keyword>
<dbReference type="PROSITE" id="PS01124">
    <property type="entry name" value="HTH_ARAC_FAMILY_2"/>
    <property type="match status" value="1"/>
</dbReference>
<name>A0ABY5SL27_9BACL</name>
<accession>A0ABY5SL27</accession>
<evidence type="ECO:0000313" key="7">
    <source>
        <dbReference type="EMBL" id="UVI33387.1"/>
    </source>
</evidence>
<dbReference type="Gene3D" id="3.40.50.2300">
    <property type="match status" value="1"/>
</dbReference>
<evidence type="ECO:0000259" key="6">
    <source>
        <dbReference type="PROSITE" id="PS50110"/>
    </source>
</evidence>
<proteinExistence type="predicted"/>
<dbReference type="SMART" id="SM00342">
    <property type="entry name" value="HTH_ARAC"/>
    <property type="match status" value="1"/>
</dbReference>
<dbReference type="PROSITE" id="PS50110">
    <property type="entry name" value="RESPONSE_REGULATORY"/>
    <property type="match status" value="1"/>
</dbReference>
<keyword evidence="1" id="KW-0805">Transcription regulation</keyword>
<dbReference type="RefSeq" id="WP_258389440.1">
    <property type="nucleotide sequence ID" value="NZ_CP091430.1"/>
</dbReference>
<dbReference type="SMART" id="SM00448">
    <property type="entry name" value="REC"/>
    <property type="match status" value="1"/>
</dbReference>
<dbReference type="InterPro" id="IPR011006">
    <property type="entry name" value="CheY-like_superfamily"/>
</dbReference>
<evidence type="ECO:0000256" key="4">
    <source>
        <dbReference type="PROSITE-ProRule" id="PRU00169"/>
    </source>
</evidence>
<dbReference type="Pfam" id="PF00072">
    <property type="entry name" value="Response_reg"/>
    <property type="match status" value="1"/>
</dbReference>
<keyword evidence="4" id="KW-0597">Phosphoprotein</keyword>
<feature type="domain" description="HTH araC/xylS-type" evidence="5">
    <location>
        <begin position="435"/>
        <end position="533"/>
    </location>
</feature>
<evidence type="ECO:0000313" key="8">
    <source>
        <dbReference type="Proteomes" id="UP001057877"/>
    </source>
</evidence>
<dbReference type="InterPro" id="IPR020449">
    <property type="entry name" value="Tscrpt_reg_AraC-type_HTH"/>
</dbReference>
<dbReference type="PANTHER" id="PTHR43280">
    <property type="entry name" value="ARAC-FAMILY TRANSCRIPTIONAL REGULATOR"/>
    <property type="match status" value="1"/>
</dbReference>
<keyword evidence="2" id="KW-0238">DNA-binding</keyword>
<dbReference type="PANTHER" id="PTHR43280:SF2">
    <property type="entry name" value="HTH-TYPE TRANSCRIPTIONAL REGULATOR EXSA"/>
    <property type="match status" value="1"/>
</dbReference>
<dbReference type="InterPro" id="IPR041522">
    <property type="entry name" value="CdaR_GGDEF"/>
</dbReference>
<dbReference type="InterPro" id="IPR018060">
    <property type="entry name" value="HTH_AraC"/>
</dbReference>
<evidence type="ECO:0000256" key="3">
    <source>
        <dbReference type="ARBA" id="ARBA00023163"/>
    </source>
</evidence>
<dbReference type="SUPFAM" id="SSF46689">
    <property type="entry name" value="Homeodomain-like"/>
    <property type="match status" value="2"/>
</dbReference>